<protein>
    <submittedName>
        <fullName evidence="10">ABC transporter permease</fullName>
    </submittedName>
</protein>
<dbReference type="EMBL" id="BAAAQY010000012">
    <property type="protein sequence ID" value="GAA2246288.1"/>
    <property type="molecule type" value="Genomic_DNA"/>
</dbReference>
<comment type="subcellular location">
    <subcellularLocation>
        <location evidence="1">Cell membrane</location>
        <topology evidence="1">Multi-pass membrane protein</topology>
    </subcellularLocation>
</comment>
<reference evidence="10 11" key="1">
    <citation type="journal article" date="2019" name="Int. J. Syst. Evol. Microbiol.">
        <title>The Global Catalogue of Microorganisms (GCM) 10K type strain sequencing project: providing services to taxonomists for standard genome sequencing and annotation.</title>
        <authorList>
            <consortium name="The Broad Institute Genomics Platform"/>
            <consortium name="The Broad Institute Genome Sequencing Center for Infectious Disease"/>
            <person name="Wu L."/>
            <person name="Ma J."/>
        </authorList>
    </citation>
    <scope>NUCLEOTIDE SEQUENCE [LARGE SCALE GENOMIC DNA]</scope>
    <source>
        <strain evidence="10 11">JCM 16117</strain>
    </source>
</reference>
<evidence type="ECO:0000256" key="3">
    <source>
        <dbReference type="ARBA" id="ARBA00022692"/>
    </source>
</evidence>
<feature type="transmembrane region" description="Helical" evidence="7">
    <location>
        <begin position="379"/>
        <end position="399"/>
    </location>
</feature>
<dbReference type="PANTHER" id="PTHR30572">
    <property type="entry name" value="MEMBRANE COMPONENT OF TRANSPORTER-RELATED"/>
    <property type="match status" value="1"/>
</dbReference>
<evidence type="ECO:0000256" key="1">
    <source>
        <dbReference type="ARBA" id="ARBA00004651"/>
    </source>
</evidence>
<evidence type="ECO:0000259" key="9">
    <source>
        <dbReference type="Pfam" id="PF12704"/>
    </source>
</evidence>
<evidence type="ECO:0000313" key="11">
    <source>
        <dbReference type="Proteomes" id="UP001500929"/>
    </source>
</evidence>
<keyword evidence="2" id="KW-1003">Cell membrane</keyword>
<feature type="transmembrane region" description="Helical" evidence="7">
    <location>
        <begin position="334"/>
        <end position="367"/>
    </location>
</feature>
<evidence type="ECO:0000256" key="5">
    <source>
        <dbReference type="ARBA" id="ARBA00023136"/>
    </source>
</evidence>
<evidence type="ECO:0000256" key="7">
    <source>
        <dbReference type="SAM" id="Phobius"/>
    </source>
</evidence>
<dbReference type="Pfam" id="PF12704">
    <property type="entry name" value="MacB_PCD"/>
    <property type="match status" value="1"/>
</dbReference>
<evidence type="ECO:0000256" key="4">
    <source>
        <dbReference type="ARBA" id="ARBA00022989"/>
    </source>
</evidence>
<organism evidence="10 11">
    <name type="scientific">Herbiconiux moechotypicola</name>
    <dbReference type="NCBI Taxonomy" id="637393"/>
    <lineage>
        <taxon>Bacteria</taxon>
        <taxon>Bacillati</taxon>
        <taxon>Actinomycetota</taxon>
        <taxon>Actinomycetes</taxon>
        <taxon>Micrococcales</taxon>
        <taxon>Microbacteriaceae</taxon>
        <taxon>Herbiconiux</taxon>
    </lineage>
</organism>
<dbReference type="RefSeq" id="WP_259480795.1">
    <property type="nucleotide sequence ID" value="NZ_BAAAQY010000012.1"/>
</dbReference>
<dbReference type="Proteomes" id="UP001500929">
    <property type="component" value="Unassembled WGS sequence"/>
</dbReference>
<feature type="transmembrane region" description="Helical" evidence="7">
    <location>
        <begin position="33"/>
        <end position="55"/>
    </location>
</feature>
<comment type="caution">
    <text evidence="10">The sequence shown here is derived from an EMBL/GenBank/DDBJ whole genome shotgun (WGS) entry which is preliminary data.</text>
</comment>
<evidence type="ECO:0000256" key="2">
    <source>
        <dbReference type="ARBA" id="ARBA00022475"/>
    </source>
</evidence>
<feature type="domain" description="MacB-like periplasmic core" evidence="9">
    <location>
        <begin position="37"/>
        <end position="248"/>
    </location>
</feature>
<dbReference type="InterPro" id="IPR050250">
    <property type="entry name" value="Macrolide_Exporter_MacB"/>
</dbReference>
<accession>A0ABN3E198</accession>
<evidence type="ECO:0000313" key="10">
    <source>
        <dbReference type="EMBL" id="GAA2246288.1"/>
    </source>
</evidence>
<keyword evidence="4 7" id="KW-1133">Transmembrane helix</keyword>
<evidence type="ECO:0000259" key="8">
    <source>
        <dbReference type="Pfam" id="PF02687"/>
    </source>
</evidence>
<sequence>MKTWDRSSAAARFGFRDVLAEALSGAAARPGRLIVGTLGTAVGIGALVLALGLGATASGQVSAHFDAVASTHVEVTPAERAGADGQQHAVSTLPTDSVDRVDGLAGIRSAVLLGAVEPGPAVRAVPIDDPSAPAVTDPPVRVASGELMEAIGAHVVHGRAFDRGHELRGDRVAVLGAEAAERLGVRGAESAPSIFLDGIAYTVVGLLDSVEVEQSLLTAVIIPFSTARHDFGSATSATGLMIAIEPGAGEVVAHQVPIALDSGAPDAFTAAAPAAPAVLQGEVAGDLDLAFLAIGVITLVAGGLGIANVTMLSVAQRRGEIGLRRALGATRRQIAAQFAVETVLVGALGGLIGAGCGVLIVVAIAAAQGWTPVLDPLSTLGATVAGGVIGLVAGAYPALSAARIEPADALRE</sequence>
<name>A0ABN3E198_9MICO</name>
<evidence type="ECO:0000256" key="6">
    <source>
        <dbReference type="ARBA" id="ARBA00038076"/>
    </source>
</evidence>
<gene>
    <name evidence="10" type="ORF">GCM10009851_34650</name>
</gene>
<keyword evidence="3 7" id="KW-0812">Transmembrane</keyword>
<dbReference type="Pfam" id="PF02687">
    <property type="entry name" value="FtsX"/>
    <property type="match status" value="1"/>
</dbReference>
<feature type="domain" description="ABC3 transporter permease C-terminal" evidence="8">
    <location>
        <begin position="293"/>
        <end position="406"/>
    </location>
</feature>
<proteinExistence type="inferred from homology"/>
<keyword evidence="5 7" id="KW-0472">Membrane</keyword>
<dbReference type="InterPro" id="IPR003838">
    <property type="entry name" value="ABC3_permease_C"/>
</dbReference>
<dbReference type="InterPro" id="IPR025857">
    <property type="entry name" value="MacB_PCD"/>
</dbReference>
<comment type="similarity">
    <text evidence="6">Belongs to the ABC-4 integral membrane protein family.</text>
</comment>
<dbReference type="PANTHER" id="PTHR30572:SF4">
    <property type="entry name" value="ABC TRANSPORTER PERMEASE YTRF"/>
    <property type="match status" value="1"/>
</dbReference>
<keyword evidence="11" id="KW-1185">Reference proteome</keyword>
<feature type="transmembrane region" description="Helical" evidence="7">
    <location>
        <begin position="289"/>
        <end position="314"/>
    </location>
</feature>